<gene>
    <name evidence="1" type="ORF">FAZ19_01240</name>
</gene>
<name>A0A4U0H7U6_9SPHI</name>
<reference evidence="1 2" key="1">
    <citation type="submission" date="2019-04" db="EMBL/GenBank/DDBJ databases">
        <title>Sphingobacterium olei sp. nov., isolated from oil-contaminated soil.</title>
        <authorList>
            <person name="Liu B."/>
        </authorList>
    </citation>
    <scope>NUCLEOTIDE SEQUENCE [LARGE SCALE GENOMIC DNA]</scope>
    <source>
        <strain evidence="1 2">Y3L14</strain>
    </source>
</reference>
<comment type="caution">
    <text evidence="1">The sequence shown here is derived from an EMBL/GenBank/DDBJ whole genome shotgun (WGS) entry which is preliminary data.</text>
</comment>
<sequence length="61" mass="6959">MIVPTSASCRWATSLWGTRRALGDSGFEEFAFCTGPALWRWRKFALFPPVRGGRNNQDRLL</sequence>
<evidence type="ECO:0000313" key="2">
    <source>
        <dbReference type="Proteomes" id="UP000309872"/>
    </source>
</evidence>
<dbReference type="EMBL" id="SUKA01000001">
    <property type="protein sequence ID" value="TJY67917.1"/>
    <property type="molecule type" value="Genomic_DNA"/>
</dbReference>
<dbReference type="AlphaFoldDB" id="A0A4U0H7U6"/>
<keyword evidence="2" id="KW-1185">Reference proteome</keyword>
<accession>A0A4U0H7U6</accession>
<organism evidence="1 2">
    <name type="scientific">Sphingobacterium alkalisoli</name>
    <dbReference type="NCBI Taxonomy" id="1874115"/>
    <lineage>
        <taxon>Bacteria</taxon>
        <taxon>Pseudomonadati</taxon>
        <taxon>Bacteroidota</taxon>
        <taxon>Sphingobacteriia</taxon>
        <taxon>Sphingobacteriales</taxon>
        <taxon>Sphingobacteriaceae</taxon>
        <taxon>Sphingobacterium</taxon>
    </lineage>
</organism>
<evidence type="ECO:0000313" key="1">
    <source>
        <dbReference type="EMBL" id="TJY67917.1"/>
    </source>
</evidence>
<protein>
    <submittedName>
        <fullName evidence="1">Uncharacterized protein</fullName>
    </submittedName>
</protein>
<dbReference type="Proteomes" id="UP000309872">
    <property type="component" value="Unassembled WGS sequence"/>
</dbReference>
<proteinExistence type="predicted"/>
<dbReference type="RefSeq" id="WP_136818785.1">
    <property type="nucleotide sequence ID" value="NZ_BMJX01000001.1"/>
</dbReference>